<evidence type="ECO:0000313" key="4">
    <source>
        <dbReference type="Proteomes" id="UP000006727"/>
    </source>
</evidence>
<reference evidence="2 4" key="1">
    <citation type="journal article" date="2008" name="Science">
        <title>The Physcomitrella genome reveals evolutionary insights into the conquest of land by plants.</title>
        <authorList>
            <person name="Rensing S."/>
            <person name="Lang D."/>
            <person name="Zimmer A."/>
            <person name="Terry A."/>
            <person name="Salamov A."/>
            <person name="Shapiro H."/>
            <person name="Nishiyama T."/>
            <person name="Perroud P.-F."/>
            <person name="Lindquist E."/>
            <person name="Kamisugi Y."/>
            <person name="Tanahashi T."/>
            <person name="Sakakibara K."/>
            <person name="Fujita T."/>
            <person name="Oishi K."/>
            <person name="Shin-I T."/>
            <person name="Kuroki Y."/>
            <person name="Toyoda A."/>
            <person name="Suzuki Y."/>
            <person name="Hashimoto A."/>
            <person name="Yamaguchi K."/>
            <person name="Sugano A."/>
            <person name="Kohara Y."/>
            <person name="Fujiyama A."/>
            <person name="Anterola A."/>
            <person name="Aoki S."/>
            <person name="Ashton N."/>
            <person name="Barbazuk W.B."/>
            <person name="Barker E."/>
            <person name="Bennetzen J."/>
            <person name="Bezanilla M."/>
            <person name="Blankenship R."/>
            <person name="Cho S.H."/>
            <person name="Dutcher S."/>
            <person name="Estelle M."/>
            <person name="Fawcett J.A."/>
            <person name="Gundlach H."/>
            <person name="Hanada K."/>
            <person name="Heyl A."/>
            <person name="Hicks K.A."/>
            <person name="Hugh J."/>
            <person name="Lohr M."/>
            <person name="Mayer K."/>
            <person name="Melkozernov A."/>
            <person name="Murata T."/>
            <person name="Nelson D."/>
            <person name="Pils B."/>
            <person name="Prigge M."/>
            <person name="Reiss B."/>
            <person name="Renner T."/>
            <person name="Rombauts S."/>
            <person name="Rushton P."/>
            <person name="Sanderfoot A."/>
            <person name="Schween G."/>
            <person name="Shiu S.-H."/>
            <person name="Stueber K."/>
            <person name="Theodoulou F.L."/>
            <person name="Tu H."/>
            <person name="Van de Peer Y."/>
            <person name="Verrier P.J."/>
            <person name="Waters E."/>
            <person name="Wood A."/>
            <person name="Yang L."/>
            <person name="Cove D."/>
            <person name="Cuming A."/>
            <person name="Hasebe M."/>
            <person name="Lucas S."/>
            <person name="Mishler D.B."/>
            <person name="Reski R."/>
            <person name="Grigoriev I."/>
            <person name="Quatrano R.S."/>
            <person name="Boore J.L."/>
        </authorList>
    </citation>
    <scope>NUCLEOTIDE SEQUENCE [LARGE SCALE GENOMIC DNA]</scope>
    <source>
        <strain evidence="3 4">cv. Gransden 2004</strain>
    </source>
</reference>
<dbReference type="Pfam" id="PF00646">
    <property type="entry name" value="F-box"/>
    <property type="match status" value="1"/>
</dbReference>
<dbReference type="PANTHER" id="PTHR31672">
    <property type="entry name" value="BNACNNG10540D PROTEIN"/>
    <property type="match status" value="1"/>
</dbReference>
<dbReference type="SMART" id="SM00256">
    <property type="entry name" value="FBOX"/>
    <property type="match status" value="1"/>
</dbReference>
<dbReference type="PROSITE" id="PS50181">
    <property type="entry name" value="FBOX"/>
    <property type="match status" value="1"/>
</dbReference>
<evidence type="ECO:0000259" key="1">
    <source>
        <dbReference type="PROSITE" id="PS50181"/>
    </source>
</evidence>
<dbReference type="SUPFAM" id="SSF81383">
    <property type="entry name" value="F-box domain"/>
    <property type="match status" value="1"/>
</dbReference>
<dbReference type="Proteomes" id="UP000006727">
    <property type="component" value="Chromosome 19"/>
</dbReference>
<dbReference type="Gramene" id="Pp3c19_17170V3.1">
    <property type="protein sequence ID" value="Pp3c19_17170V3.1"/>
    <property type="gene ID" value="Pp3c19_17170"/>
</dbReference>
<reference evidence="2 4" key="2">
    <citation type="journal article" date="2018" name="Plant J.">
        <title>The Physcomitrella patens chromosome-scale assembly reveals moss genome structure and evolution.</title>
        <authorList>
            <person name="Lang D."/>
            <person name="Ullrich K.K."/>
            <person name="Murat F."/>
            <person name="Fuchs J."/>
            <person name="Jenkins J."/>
            <person name="Haas F.B."/>
            <person name="Piednoel M."/>
            <person name="Gundlach H."/>
            <person name="Van Bel M."/>
            <person name="Meyberg R."/>
            <person name="Vives C."/>
            <person name="Morata J."/>
            <person name="Symeonidi A."/>
            <person name="Hiss M."/>
            <person name="Muchero W."/>
            <person name="Kamisugi Y."/>
            <person name="Saleh O."/>
            <person name="Blanc G."/>
            <person name="Decker E.L."/>
            <person name="van Gessel N."/>
            <person name="Grimwood J."/>
            <person name="Hayes R.D."/>
            <person name="Graham S.W."/>
            <person name="Gunter L.E."/>
            <person name="McDaniel S.F."/>
            <person name="Hoernstein S.N.W."/>
            <person name="Larsson A."/>
            <person name="Li F.W."/>
            <person name="Perroud P.F."/>
            <person name="Phillips J."/>
            <person name="Ranjan P."/>
            <person name="Rokshar D.S."/>
            <person name="Rothfels C.J."/>
            <person name="Schneider L."/>
            <person name="Shu S."/>
            <person name="Stevenson D.W."/>
            <person name="Thummler F."/>
            <person name="Tillich M."/>
            <person name="Villarreal Aguilar J.C."/>
            <person name="Widiez T."/>
            <person name="Wong G.K."/>
            <person name="Wymore A."/>
            <person name="Zhang Y."/>
            <person name="Zimmer A.D."/>
            <person name="Quatrano R.S."/>
            <person name="Mayer K.F.X."/>
            <person name="Goodstein D."/>
            <person name="Casacuberta J.M."/>
            <person name="Vandepoele K."/>
            <person name="Reski R."/>
            <person name="Cuming A.C."/>
            <person name="Tuskan G.A."/>
            <person name="Maumus F."/>
            <person name="Salse J."/>
            <person name="Schmutz J."/>
            <person name="Rensing S.A."/>
        </authorList>
    </citation>
    <scope>NUCLEOTIDE SEQUENCE [LARGE SCALE GENOMIC DNA]</scope>
    <source>
        <strain evidence="3 4">cv. Gransden 2004</strain>
    </source>
</reference>
<name>A0A2K1IYS2_PHYPA</name>
<dbReference type="AlphaFoldDB" id="A0A2K1IYS2"/>
<feature type="domain" description="F-box" evidence="1">
    <location>
        <begin position="18"/>
        <end position="63"/>
    </location>
</feature>
<dbReference type="InterPro" id="IPR050796">
    <property type="entry name" value="SCF_F-box_component"/>
</dbReference>
<gene>
    <name evidence="2" type="ORF">PHYPA_024241</name>
</gene>
<dbReference type="EMBL" id="ABEU02000019">
    <property type="protein sequence ID" value="PNR34424.1"/>
    <property type="molecule type" value="Genomic_DNA"/>
</dbReference>
<protein>
    <recommendedName>
        <fullName evidence="1">F-box domain-containing protein</fullName>
    </recommendedName>
</protein>
<reference evidence="3" key="3">
    <citation type="submission" date="2020-12" db="UniProtKB">
        <authorList>
            <consortium name="EnsemblPlants"/>
        </authorList>
    </citation>
    <scope>IDENTIFICATION</scope>
</reference>
<dbReference type="Gramene" id="Pp3c19_17170V3.2">
    <property type="protein sequence ID" value="Pp3c19_17170V3.2"/>
    <property type="gene ID" value="Pp3c19_17170"/>
</dbReference>
<organism evidence="2">
    <name type="scientific">Physcomitrium patens</name>
    <name type="common">Spreading-leaved earth moss</name>
    <name type="synonym">Physcomitrella patens</name>
    <dbReference type="NCBI Taxonomy" id="3218"/>
    <lineage>
        <taxon>Eukaryota</taxon>
        <taxon>Viridiplantae</taxon>
        <taxon>Streptophyta</taxon>
        <taxon>Embryophyta</taxon>
        <taxon>Bryophyta</taxon>
        <taxon>Bryophytina</taxon>
        <taxon>Bryopsida</taxon>
        <taxon>Funariidae</taxon>
        <taxon>Funariales</taxon>
        <taxon>Funariaceae</taxon>
        <taxon>Physcomitrium</taxon>
    </lineage>
</organism>
<dbReference type="PaxDb" id="3218-PP1S495_8V6.1"/>
<evidence type="ECO:0000313" key="2">
    <source>
        <dbReference type="EMBL" id="PNR34424.1"/>
    </source>
</evidence>
<sequence>MVDVDGFVSVASSSSMQPELWCQLPAEIQYQVLLRLPVVELLRFASVCKQWRKWTTSADFRRRCLNPRAGPYLLAIRSLYDLRFAPVLSSDGSNWHGLDLTFLYNALIKKNCVQILSASSDGGLLCVGAVRAHQDPLEKYVILRNETNEVVGNLLYLSLQQIFIRADKSSSSYKIYVVFNRCVVVYNSMLDAFQVLPVHRHIADVDIVWTAFVRDTYCLYCKSGYDILVHICDIESMVPKLTGFSMDYHLYKFLVYDDRLFCATVGAGDCRDADEDQYFPLEEWELSSEFPIELGCIVIYETEGWQVFDLVEHKGYILMGVYTNSDKQCRWLEVPAGIPRVESVGKCRFPALPDLVTWNATAVESFTSWKVVICNFHFDLMAEVQHLRIILTAWKQQQHSEDFQSLKAG</sequence>
<proteinExistence type="predicted"/>
<dbReference type="EnsemblPlants" id="Pp3c19_17170V3.2">
    <property type="protein sequence ID" value="Pp3c19_17170V3.2"/>
    <property type="gene ID" value="Pp3c19_17170"/>
</dbReference>
<dbReference type="Gene3D" id="1.20.1280.50">
    <property type="match status" value="1"/>
</dbReference>
<dbReference type="EnsemblPlants" id="Pp3c19_17170V3.1">
    <property type="protein sequence ID" value="Pp3c19_17170V3.1"/>
    <property type="gene ID" value="Pp3c19_17170"/>
</dbReference>
<dbReference type="InParanoid" id="A0A2K1IYS2"/>
<accession>A0A2K1IYS2</accession>
<dbReference type="InterPro" id="IPR036047">
    <property type="entry name" value="F-box-like_dom_sf"/>
</dbReference>
<dbReference type="InterPro" id="IPR001810">
    <property type="entry name" value="F-box_dom"/>
</dbReference>
<keyword evidence="4" id="KW-1185">Reference proteome</keyword>
<dbReference type="PANTHER" id="PTHR31672:SF2">
    <property type="entry name" value="F-BOX DOMAIN-CONTAINING PROTEIN"/>
    <property type="match status" value="1"/>
</dbReference>
<evidence type="ECO:0000313" key="3">
    <source>
        <dbReference type="EnsemblPlants" id="Pp3c19_17170V3.1"/>
    </source>
</evidence>